<proteinExistence type="inferred from homology"/>
<dbReference type="Gene3D" id="3.30.870.10">
    <property type="entry name" value="Endonuclease Chain A"/>
    <property type="match status" value="2"/>
</dbReference>
<dbReference type="InterPro" id="IPR050874">
    <property type="entry name" value="Diverse_PLD-related"/>
</dbReference>
<protein>
    <recommendedName>
        <fullName evidence="3">PLD phosphodiesterase domain-containing protein</fullName>
    </recommendedName>
</protein>
<gene>
    <name evidence="4" type="ORF">CRM22_005973</name>
</gene>
<dbReference type="Proteomes" id="UP000308267">
    <property type="component" value="Unassembled WGS sequence"/>
</dbReference>
<dbReference type="CDD" id="cd09107">
    <property type="entry name" value="PLDc_vPLD3_4_5_like_2"/>
    <property type="match status" value="1"/>
</dbReference>
<feature type="domain" description="PLD phosphodiesterase" evidence="3">
    <location>
        <begin position="379"/>
        <end position="405"/>
    </location>
</feature>
<feature type="signal peptide" evidence="2">
    <location>
        <begin position="1"/>
        <end position="21"/>
    </location>
</feature>
<evidence type="ECO:0000259" key="3">
    <source>
        <dbReference type="PROSITE" id="PS50035"/>
    </source>
</evidence>
<reference evidence="4 5" key="1">
    <citation type="journal article" date="2019" name="BMC Genomics">
        <title>New insights from Opisthorchis felineus genome: update on genomics of the epidemiologically important liver flukes.</title>
        <authorList>
            <person name="Ershov N.I."/>
            <person name="Mordvinov V.A."/>
            <person name="Prokhortchouk E.B."/>
            <person name="Pakharukova M.Y."/>
            <person name="Gunbin K.V."/>
            <person name="Ustyantsev K."/>
            <person name="Genaev M.A."/>
            <person name="Blinov A.G."/>
            <person name="Mazur A."/>
            <person name="Boulygina E."/>
            <person name="Tsygankova S."/>
            <person name="Khrameeva E."/>
            <person name="Chekanov N."/>
            <person name="Fan G."/>
            <person name="Xiao A."/>
            <person name="Zhang H."/>
            <person name="Xu X."/>
            <person name="Yang H."/>
            <person name="Solovyev V."/>
            <person name="Lee S.M."/>
            <person name="Liu X."/>
            <person name="Afonnikov D.A."/>
            <person name="Skryabin K.G."/>
        </authorList>
    </citation>
    <scope>NUCLEOTIDE SEQUENCE [LARGE SCALE GENOMIC DNA]</scope>
    <source>
        <strain evidence="4">AK-0245</strain>
        <tissue evidence="4">Whole organism</tissue>
    </source>
</reference>
<accession>A0A4V3SEN0</accession>
<dbReference type="STRING" id="147828.A0A4V3SEN0"/>
<comment type="similarity">
    <text evidence="1">Belongs to the phospholipase D family.</text>
</comment>
<dbReference type="InterPro" id="IPR032803">
    <property type="entry name" value="PLDc_3"/>
</dbReference>
<evidence type="ECO:0000256" key="2">
    <source>
        <dbReference type="SAM" id="SignalP"/>
    </source>
</evidence>
<feature type="chain" id="PRO_5021006764" description="PLD phosphodiesterase domain-containing protein" evidence="2">
    <location>
        <begin position="22"/>
        <end position="459"/>
    </location>
</feature>
<keyword evidence="2" id="KW-0732">Signal</keyword>
<dbReference type="SUPFAM" id="SSF56024">
    <property type="entry name" value="Phospholipase D/nuclease"/>
    <property type="match status" value="2"/>
</dbReference>
<evidence type="ECO:0000256" key="1">
    <source>
        <dbReference type="ARBA" id="ARBA00008664"/>
    </source>
</evidence>
<sequence length="459" mass="51863">MIKSHLRLLFIVISLFGLIRARNVVFQKPTVQTHNLPLTTQHGRILAGSIGCKILLVESIPQNLTYSPDSPKHASTLFAWHVLLDQVTRNLSLASFYWSLLAEPQFNRSAIHEGRAIYDALLEKAGQVKLTVAQSGAKKENNELDQLSAAGAQIYWIDVARLLGQGVLHTKLWAIDRKHGYIGSANMDWRSLTEVKELGGLLLNCPELVHELEKIHGAYCLATESIPARWPKELETVYNHTNPLVTKINGVRSRVYVSGSPREFNPPGRTYDLDAILLTIAQAKKYIYISVMDYSPEVVNYDTEKPKKYWPVIDTALREAAIDRGVEVRLLISRWPYTVPTMFKYLSSLKALNGIGGSQLRVRYFVVPSFTDEQIMIPHARVNHNKYMVTEKTAYIGTSNWSGDYFLYTGGAGLVVEEDTVGNPFTDSIHDGNTKPKTLQAQLTDIFYRDWNSEYSYEE</sequence>
<dbReference type="InterPro" id="IPR001736">
    <property type="entry name" value="PLipase_D/transphosphatidylase"/>
</dbReference>
<dbReference type="SMART" id="SM00155">
    <property type="entry name" value="PLDc"/>
    <property type="match status" value="2"/>
</dbReference>
<dbReference type="Pfam" id="PF13918">
    <property type="entry name" value="PLDc_3"/>
    <property type="match status" value="1"/>
</dbReference>
<name>A0A4V3SEN0_OPIFE</name>
<dbReference type="PROSITE" id="PS50035">
    <property type="entry name" value="PLD"/>
    <property type="match status" value="2"/>
</dbReference>
<dbReference type="CDD" id="cd09106">
    <property type="entry name" value="PLDc_vPLD3_4_5_like_1"/>
    <property type="match status" value="1"/>
</dbReference>
<comment type="caution">
    <text evidence="4">The sequence shown here is derived from an EMBL/GenBank/DDBJ whole genome shotgun (WGS) entry which is preliminary data.</text>
</comment>
<keyword evidence="5" id="KW-1185">Reference proteome</keyword>
<dbReference type="GO" id="GO:0003824">
    <property type="term" value="F:catalytic activity"/>
    <property type="evidence" value="ECO:0007669"/>
    <property type="project" value="InterPro"/>
</dbReference>
<feature type="domain" description="PLD phosphodiesterase" evidence="3">
    <location>
        <begin position="164"/>
        <end position="191"/>
    </location>
</feature>
<dbReference type="OrthoDB" id="1923775at2759"/>
<dbReference type="AlphaFoldDB" id="A0A4V3SEN0"/>
<evidence type="ECO:0000313" key="4">
    <source>
        <dbReference type="EMBL" id="TGZ65204.1"/>
    </source>
</evidence>
<organism evidence="4 5">
    <name type="scientific">Opisthorchis felineus</name>
    <dbReference type="NCBI Taxonomy" id="147828"/>
    <lineage>
        <taxon>Eukaryota</taxon>
        <taxon>Metazoa</taxon>
        <taxon>Spiralia</taxon>
        <taxon>Lophotrochozoa</taxon>
        <taxon>Platyhelminthes</taxon>
        <taxon>Trematoda</taxon>
        <taxon>Digenea</taxon>
        <taxon>Opisthorchiida</taxon>
        <taxon>Opisthorchiata</taxon>
        <taxon>Opisthorchiidae</taxon>
        <taxon>Opisthorchis</taxon>
    </lineage>
</organism>
<dbReference type="PANTHER" id="PTHR10185:SF17">
    <property type="entry name" value="GM01519P-RELATED"/>
    <property type="match status" value="1"/>
</dbReference>
<dbReference type="PANTHER" id="PTHR10185">
    <property type="entry name" value="PHOSPHOLIPASE D - RELATED"/>
    <property type="match status" value="1"/>
</dbReference>
<evidence type="ECO:0000313" key="5">
    <source>
        <dbReference type="Proteomes" id="UP000308267"/>
    </source>
</evidence>
<dbReference type="EMBL" id="SJOL01006494">
    <property type="protein sequence ID" value="TGZ65204.1"/>
    <property type="molecule type" value="Genomic_DNA"/>
</dbReference>